<dbReference type="PIRSF" id="PIRSF006241">
    <property type="entry name" value="HyI"/>
    <property type="match status" value="1"/>
</dbReference>
<gene>
    <name evidence="5" type="ORF">DRW48_12705</name>
</gene>
<proteinExistence type="inferred from homology"/>
<evidence type="ECO:0000256" key="3">
    <source>
        <dbReference type="PIRSR" id="PIRSR006241-50"/>
    </source>
</evidence>
<keyword evidence="5" id="KW-0670">Pyruvate</keyword>
<dbReference type="PANTHER" id="PTHR43489:SF6">
    <property type="entry name" value="HYDROXYPYRUVATE ISOMERASE-RELATED"/>
    <property type="match status" value="1"/>
</dbReference>
<evidence type="ECO:0000313" key="5">
    <source>
        <dbReference type="EMBL" id="AXC50428.1"/>
    </source>
</evidence>
<keyword evidence="6" id="KW-1185">Reference proteome</keyword>
<dbReference type="SUPFAM" id="SSF51658">
    <property type="entry name" value="Xylose isomerase-like"/>
    <property type="match status" value="1"/>
</dbReference>
<dbReference type="AlphaFoldDB" id="A0A344PM23"/>
<dbReference type="GO" id="GO:0046487">
    <property type="term" value="P:glyoxylate metabolic process"/>
    <property type="evidence" value="ECO:0007669"/>
    <property type="project" value="TreeGrafter"/>
</dbReference>
<feature type="active site" description="Proton donor/acceptor" evidence="3">
    <location>
        <position position="238"/>
    </location>
</feature>
<evidence type="ECO:0000256" key="1">
    <source>
        <dbReference type="ARBA" id="ARBA00023235"/>
    </source>
</evidence>
<dbReference type="RefSeq" id="WP_114076745.1">
    <property type="nucleotide sequence ID" value="NZ_CP030918.1"/>
</dbReference>
<protein>
    <submittedName>
        <fullName evidence="5">Hydroxypyruvate isomerase</fullName>
    </submittedName>
</protein>
<feature type="domain" description="Xylose isomerase-like TIM barrel" evidence="4">
    <location>
        <begin position="21"/>
        <end position="253"/>
    </location>
</feature>
<dbReference type="InterPro" id="IPR036237">
    <property type="entry name" value="Xyl_isomerase-like_sf"/>
</dbReference>
<keyword evidence="1 2" id="KW-0413">Isomerase</keyword>
<accession>A0A344PM23</accession>
<evidence type="ECO:0000259" key="4">
    <source>
        <dbReference type="Pfam" id="PF01261"/>
    </source>
</evidence>
<sequence length="258" mass="28390">MARFAANLTFLFTELPMPQRFAAARAAGFDGVEILFPYDFTVSELSQAALREGLEFVMLNTPPPNWAGGPRGFAAEPGREDRFRRDFDRALRFAQALRVRHIHIMAGKAEGPQAEATFIDNLRWAAARAPHASLVIEPANSVDLPGYFLNDYNQASEILREVGASNLGLLFDAYHAHMIAGASQGALELLWNEHHPLVRHVQIAGCPGRHEPRGGDIDFAGFFQAVDSSGYRGWVSAEYSPRTTTEAGLRWIKGAVGL</sequence>
<dbReference type="GO" id="GO:0008903">
    <property type="term" value="F:hydroxypyruvate isomerase activity"/>
    <property type="evidence" value="ECO:0007669"/>
    <property type="project" value="TreeGrafter"/>
</dbReference>
<feature type="active site" description="Proton donor/acceptor" evidence="3">
    <location>
        <position position="137"/>
    </location>
</feature>
<dbReference type="PANTHER" id="PTHR43489">
    <property type="entry name" value="ISOMERASE"/>
    <property type="match status" value="1"/>
</dbReference>
<dbReference type="EMBL" id="CP030918">
    <property type="protein sequence ID" value="AXC50428.1"/>
    <property type="molecule type" value="Genomic_DNA"/>
</dbReference>
<name>A0A344PM23_9RHOB</name>
<dbReference type="InterPro" id="IPR013022">
    <property type="entry name" value="Xyl_isomerase-like_TIM-brl"/>
</dbReference>
<dbReference type="Pfam" id="PF01261">
    <property type="entry name" value="AP_endonuc_2"/>
    <property type="match status" value="1"/>
</dbReference>
<evidence type="ECO:0000313" key="6">
    <source>
        <dbReference type="Proteomes" id="UP000252023"/>
    </source>
</evidence>
<dbReference type="Proteomes" id="UP000252023">
    <property type="component" value="Chromosome"/>
</dbReference>
<dbReference type="OrthoDB" id="9786584at2"/>
<reference evidence="6" key="1">
    <citation type="submission" date="2018-07" db="EMBL/GenBank/DDBJ databases">
        <title>Genome sequencing of Paracoccus sp. SC2-6.</title>
        <authorList>
            <person name="Heo J."/>
            <person name="Kim S.-J."/>
            <person name="Kwon S.-W."/>
        </authorList>
    </citation>
    <scope>NUCLEOTIDE SEQUENCE [LARGE SCALE GENOMIC DNA]</scope>
    <source>
        <strain evidence="6">SC2-6</strain>
    </source>
</reference>
<comment type="similarity">
    <text evidence="2">Belongs to the hyi family.</text>
</comment>
<dbReference type="Gene3D" id="3.20.20.150">
    <property type="entry name" value="Divalent-metal-dependent TIM barrel enzymes"/>
    <property type="match status" value="1"/>
</dbReference>
<dbReference type="InterPro" id="IPR050417">
    <property type="entry name" value="Sugar_Epim/Isomerase"/>
</dbReference>
<organism evidence="5 6">
    <name type="scientific">Paracoccus suum</name>
    <dbReference type="NCBI Taxonomy" id="2259340"/>
    <lineage>
        <taxon>Bacteria</taxon>
        <taxon>Pseudomonadati</taxon>
        <taxon>Pseudomonadota</taxon>
        <taxon>Alphaproteobacteria</taxon>
        <taxon>Rhodobacterales</taxon>
        <taxon>Paracoccaceae</taxon>
        <taxon>Paracoccus</taxon>
    </lineage>
</organism>
<evidence type="ECO:0000256" key="2">
    <source>
        <dbReference type="PIRNR" id="PIRNR006241"/>
    </source>
</evidence>
<dbReference type="KEGG" id="pars:DRW48_12705"/>
<dbReference type="InterPro" id="IPR026040">
    <property type="entry name" value="HyI-like"/>
</dbReference>